<dbReference type="KEGG" id="smy:BJP26_06855"/>
<dbReference type="SUPFAM" id="SSF56349">
    <property type="entry name" value="DNA breaking-rejoining enzymes"/>
    <property type="match status" value="1"/>
</dbReference>
<gene>
    <name evidence="1" type="ORF">AVM11_14890</name>
</gene>
<dbReference type="STRING" id="621456.BJP26_06855"/>
<keyword evidence="2" id="KW-1185">Reference proteome</keyword>
<dbReference type="InterPro" id="IPR013762">
    <property type="entry name" value="Integrase-like_cat_sf"/>
</dbReference>
<dbReference type="OrthoDB" id="9808346at2"/>
<dbReference type="Gene3D" id="1.10.443.10">
    <property type="entry name" value="Intergrase catalytic core"/>
    <property type="match status" value="1"/>
</dbReference>
<dbReference type="GO" id="GO:0006310">
    <property type="term" value="P:DNA recombination"/>
    <property type="evidence" value="ECO:0007669"/>
    <property type="project" value="InterPro"/>
</dbReference>
<comment type="caution">
    <text evidence="1">The sequence shown here is derived from an EMBL/GenBank/DDBJ whole genome shotgun (WGS) entry which is preliminary data.</text>
</comment>
<dbReference type="InterPro" id="IPR011010">
    <property type="entry name" value="DNA_brk_join_enz"/>
</dbReference>
<dbReference type="GO" id="GO:0003677">
    <property type="term" value="F:DNA binding"/>
    <property type="evidence" value="ECO:0007669"/>
    <property type="project" value="InterPro"/>
</dbReference>
<evidence type="ECO:0000313" key="2">
    <source>
        <dbReference type="Proteomes" id="UP000078460"/>
    </source>
</evidence>
<proteinExistence type="predicted"/>
<name>A0A175Y6E4_9SPHN</name>
<evidence type="ECO:0008006" key="3">
    <source>
        <dbReference type="Google" id="ProtNLM"/>
    </source>
</evidence>
<accession>A0A175Y6E4</accession>
<sequence length="447" mass="49500">MSRRTAPIYRRGKYWLGWDERADGTRRSPFLTIFWYDPDARRERSASTGAAEEGAAIVALDRRYLSDADEAPAFCGACGQPLAQAQAYLLTDAIADYKLEWGSTRASADTIESRLNHVIDFLDAEEARGADSRFGIATSCAAACTTVFANALRAWSRLQPVVWKNKKGEVTVSRPRSPSATEASIAQVIAVLNHAANAEPPRSDKRPIYRPLPAAQVQRKRRTRVGVEELAKMVAYAAEPGKQRGSLHAFLIGSLCTIARPGAVVDINVAPDREQWWPGAPTIDLNPQGRTQNKKHRAMVPVLPLLATWLQAELDDYLALKPEARIGRGWLVNYHGRPVQDVDRAWDTMLGKLELPMGREWRSYVLRHSIATLCRNRGAERWDLEGFMGHRAGSQTEVYAIGEFPSVQRALQSILDDIETLAPGSLHRKRTGAISPAALRGEVKMSG</sequence>
<evidence type="ECO:0000313" key="1">
    <source>
        <dbReference type="EMBL" id="KZB96118.1"/>
    </source>
</evidence>
<dbReference type="GO" id="GO:0015074">
    <property type="term" value="P:DNA integration"/>
    <property type="evidence" value="ECO:0007669"/>
    <property type="project" value="InterPro"/>
</dbReference>
<dbReference type="AlphaFoldDB" id="A0A175Y6E4"/>
<dbReference type="EMBL" id="LQCK02000006">
    <property type="protein sequence ID" value="KZB96118.1"/>
    <property type="molecule type" value="Genomic_DNA"/>
</dbReference>
<dbReference type="Proteomes" id="UP000078460">
    <property type="component" value="Unassembled WGS sequence"/>
</dbReference>
<dbReference type="GeneID" id="93796354"/>
<reference evidence="1" key="1">
    <citation type="submission" date="2016-03" db="EMBL/GenBank/DDBJ databases">
        <title>Sphingomonas melonis TY, whole genome shotgun sequencing.</title>
        <authorList>
            <person name="Wang H."/>
            <person name="Zhu P."/>
        </authorList>
    </citation>
    <scope>NUCLEOTIDE SEQUENCE [LARGE SCALE GENOMIC DNA]</scope>
    <source>
        <strain evidence="1">TY</strain>
    </source>
</reference>
<protein>
    <recommendedName>
        <fullName evidence="3">Tyr recombinase domain-containing protein</fullName>
    </recommendedName>
</protein>
<dbReference type="RefSeq" id="WP_017977848.1">
    <property type="nucleotide sequence ID" value="NZ_CP017578.1"/>
</dbReference>
<organism evidence="1 2">
    <name type="scientific">Sphingomonas melonis TY</name>
    <dbReference type="NCBI Taxonomy" id="621456"/>
    <lineage>
        <taxon>Bacteria</taxon>
        <taxon>Pseudomonadati</taxon>
        <taxon>Pseudomonadota</taxon>
        <taxon>Alphaproteobacteria</taxon>
        <taxon>Sphingomonadales</taxon>
        <taxon>Sphingomonadaceae</taxon>
        <taxon>Sphingomonas</taxon>
    </lineage>
</organism>